<organism evidence="1 2">
    <name type="scientific">Streptomyces cremeus</name>
    <dbReference type="NCBI Taxonomy" id="66881"/>
    <lineage>
        <taxon>Bacteria</taxon>
        <taxon>Bacillati</taxon>
        <taxon>Actinomycetota</taxon>
        <taxon>Actinomycetes</taxon>
        <taxon>Kitasatosporales</taxon>
        <taxon>Streptomycetaceae</taxon>
        <taxon>Streptomyces</taxon>
    </lineage>
</organism>
<proteinExistence type="predicted"/>
<keyword evidence="2" id="KW-1185">Reference proteome</keyword>
<gene>
    <name evidence="1" type="ORF">ACFFTU_06645</name>
</gene>
<reference evidence="1 2" key="1">
    <citation type="submission" date="2024-09" db="EMBL/GenBank/DDBJ databases">
        <authorList>
            <person name="Sun Q."/>
            <person name="Mori K."/>
        </authorList>
    </citation>
    <scope>NUCLEOTIDE SEQUENCE [LARGE SCALE GENOMIC DNA]</scope>
    <source>
        <strain evidence="1 2">JCM 4362</strain>
    </source>
</reference>
<sequence length="62" mass="6459">MTHRPGPVARVCPDCDGFPVVAITTGTLHADGSRHVVPALCRACKGTGTRTIRRPAPVPAGR</sequence>
<name>A0ABV5P8U7_STRCM</name>
<dbReference type="Proteomes" id="UP001589718">
    <property type="component" value="Unassembled WGS sequence"/>
</dbReference>
<protein>
    <submittedName>
        <fullName evidence="1">Uncharacterized protein</fullName>
    </submittedName>
</protein>
<evidence type="ECO:0000313" key="1">
    <source>
        <dbReference type="EMBL" id="MFB9519618.1"/>
    </source>
</evidence>
<dbReference type="RefSeq" id="WP_345221210.1">
    <property type="nucleotide sequence ID" value="NZ_BAAAXE010000013.1"/>
</dbReference>
<accession>A0ABV5P8U7</accession>
<comment type="caution">
    <text evidence="1">The sequence shown here is derived from an EMBL/GenBank/DDBJ whole genome shotgun (WGS) entry which is preliminary data.</text>
</comment>
<evidence type="ECO:0000313" key="2">
    <source>
        <dbReference type="Proteomes" id="UP001589718"/>
    </source>
</evidence>
<dbReference type="EMBL" id="JBHMCR010000004">
    <property type="protein sequence ID" value="MFB9519618.1"/>
    <property type="molecule type" value="Genomic_DNA"/>
</dbReference>